<accession>F9Y3I5</accession>
<dbReference type="KEGG" id="kvl:KVU_1766"/>
<dbReference type="Proteomes" id="UP000000692">
    <property type="component" value="Chromosome"/>
</dbReference>
<name>F9Y3I5_KETVW</name>
<dbReference type="EMBL" id="CP002018">
    <property type="protein sequence ID" value="AEM41605.1"/>
    <property type="molecule type" value="Genomic_DNA"/>
</dbReference>
<dbReference type="HOGENOM" id="CLU_3311120_0_0_5"/>
<keyword evidence="2" id="KW-1185">Reference proteome</keyword>
<evidence type="ECO:0000313" key="1">
    <source>
        <dbReference type="EMBL" id="AEM41605.1"/>
    </source>
</evidence>
<evidence type="ECO:0000313" key="2">
    <source>
        <dbReference type="Proteomes" id="UP000000692"/>
    </source>
</evidence>
<dbReference type="AlphaFoldDB" id="F9Y3I5"/>
<gene>
    <name evidence="1" type="ordered locus">KVU_1766</name>
</gene>
<reference evidence="1 2" key="1">
    <citation type="journal article" date="2011" name="J. Bacteriol.">
        <title>Complete genome sequence of the industrial strain Ketogulonicigenium vulgare WSH-001.</title>
        <authorList>
            <person name="Liu L."/>
            <person name="Li Y."/>
            <person name="Zhang J."/>
            <person name="Zhou Z."/>
            <person name="Liu J."/>
            <person name="Li X."/>
            <person name="Zhou J."/>
            <person name="Du G."/>
            <person name="Wang L."/>
            <person name="Chen J."/>
        </authorList>
    </citation>
    <scope>NUCLEOTIDE SEQUENCE [LARGE SCALE GENOMIC DNA]</scope>
    <source>
        <strain evidence="1 2">WSH-001</strain>
    </source>
</reference>
<organism evidence="1 2">
    <name type="scientific">Ketogulonicigenium vulgare (strain WSH-001)</name>
    <dbReference type="NCBI Taxonomy" id="759362"/>
    <lineage>
        <taxon>Bacteria</taxon>
        <taxon>Pseudomonadati</taxon>
        <taxon>Pseudomonadota</taxon>
        <taxon>Alphaproteobacteria</taxon>
        <taxon>Rhodobacterales</taxon>
        <taxon>Roseobacteraceae</taxon>
        <taxon>Ketogulonicigenium</taxon>
    </lineage>
</organism>
<protein>
    <submittedName>
        <fullName evidence="1">Uncharacterized protein</fullName>
    </submittedName>
</protein>
<sequence length="39" mass="4259">MQSFCRELPLGKAIGRVAADLNAFSRKPAGNLELWPVSD</sequence>
<proteinExistence type="predicted"/>